<dbReference type="GO" id="GO:0035091">
    <property type="term" value="F:phosphatidylinositol binding"/>
    <property type="evidence" value="ECO:0007669"/>
    <property type="project" value="InterPro"/>
</dbReference>
<dbReference type="GO" id="GO:0006897">
    <property type="term" value="P:endocytosis"/>
    <property type="evidence" value="ECO:0007669"/>
    <property type="project" value="InterPro"/>
</dbReference>
<dbReference type="InterPro" id="IPR002014">
    <property type="entry name" value="VHS_dom"/>
</dbReference>
<gene>
    <name evidence="4" type="ORF">UCRPC4_g02479</name>
</gene>
<dbReference type="Pfam" id="PF00790">
    <property type="entry name" value="VHS"/>
    <property type="match status" value="1"/>
</dbReference>
<reference evidence="4 5" key="2">
    <citation type="submission" date="2015-05" db="EMBL/GenBank/DDBJ databases">
        <authorList>
            <person name="Morales-Cruz A."/>
            <person name="Amrine K.C."/>
            <person name="Cantu D."/>
        </authorList>
    </citation>
    <scope>NUCLEOTIDE SEQUENCE [LARGE SCALE GENOMIC DNA]</scope>
    <source>
        <strain evidence="4">UCRPC4</strain>
    </source>
</reference>
<feature type="domain" description="VHS" evidence="3">
    <location>
        <begin position="10"/>
        <end position="139"/>
    </location>
</feature>
<feature type="compositionally biased region" description="Polar residues" evidence="2">
    <location>
        <begin position="182"/>
        <end position="202"/>
    </location>
</feature>
<dbReference type="CDD" id="cd14232">
    <property type="entry name" value="GAT_LSB5"/>
    <property type="match status" value="1"/>
</dbReference>
<dbReference type="GO" id="GO:0030479">
    <property type="term" value="C:actin cortical patch"/>
    <property type="evidence" value="ECO:0007669"/>
    <property type="project" value="TreeGrafter"/>
</dbReference>
<feature type="region of interest" description="Disordered" evidence="2">
    <location>
        <begin position="134"/>
        <end position="234"/>
    </location>
</feature>
<evidence type="ECO:0000256" key="2">
    <source>
        <dbReference type="SAM" id="MobiDB-lite"/>
    </source>
</evidence>
<feature type="compositionally biased region" description="Basic residues" evidence="2">
    <location>
        <begin position="213"/>
        <end position="222"/>
    </location>
</feature>
<dbReference type="AlphaFoldDB" id="A0A0G2EQ22"/>
<dbReference type="GO" id="GO:0007015">
    <property type="term" value="P:actin filament organization"/>
    <property type="evidence" value="ECO:0007669"/>
    <property type="project" value="InterPro"/>
</dbReference>
<dbReference type="InterPro" id="IPR045007">
    <property type="entry name" value="LSB5"/>
</dbReference>
<dbReference type="GO" id="GO:0043130">
    <property type="term" value="F:ubiquitin binding"/>
    <property type="evidence" value="ECO:0007669"/>
    <property type="project" value="InterPro"/>
</dbReference>
<feature type="region of interest" description="Disordered" evidence="2">
    <location>
        <begin position="338"/>
        <end position="442"/>
    </location>
</feature>
<evidence type="ECO:0000259" key="3">
    <source>
        <dbReference type="PROSITE" id="PS50179"/>
    </source>
</evidence>
<reference evidence="4 5" key="1">
    <citation type="submission" date="2015-05" db="EMBL/GenBank/DDBJ databases">
        <title>Distinctive expansion of gene families associated with plant cell wall degradation and secondary metabolism in the genomes of grapevine trunk pathogens.</title>
        <authorList>
            <person name="Lawrence D.P."/>
            <person name="Travadon R."/>
            <person name="Rolshausen P.E."/>
            <person name="Baumgartner K."/>
        </authorList>
    </citation>
    <scope>NUCLEOTIDE SEQUENCE [LARGE SCALE GENOMIC DNA]</scope>
    <source>
        <strain evidence="4">UCRPC4</strain>
    </source>
</reference>
<dbReference type="Gene3D" id="1.20.58.160">
    <property type="match status" value="1"/>
</dbReference>
<dbReference type="InterPro" id="IPR044103">
    <property type="entry name" value="GAT_LSB5"/>
</dbReference>
<feature type="compositionally biased region" description="Acidic residues" evidence="2">
    <location>
        <begin position="399"/>
        <end position="420"/>
    </location>
</feature>
<accession>A0A0G2EQ22</accession>
<proteinExistence type="predicted"/>
<dbReference type="PROSITE" id="PS50179">
    <property type="entry name" value="VHS"/>
    <property type="match status" value="1"/>
</dbReference>
<comment type="caution">
    <text evidence="4">The sequence shown here is derived from an EMBL/GenBank/DDBJ whole genome shotgun (WGS) entry which is preliminary data.</text>
</comment>
<evidence type="ECO:0000256" key="1">
    <source>
        <dbReference type="ARBA" id="ARBA00011446"/>
    </source>
</evidence>
<dbReference type="EMBL" id="LCWF01000060">
    <property type="protein sequence ID" value="KKY24369.1"/>
    <property type="molecule type" value="Genomic_DNA"/>
</dbReference>
<dbReference type="PANTHER" id="PTHR47789:SF1">
    <property type="entry name" value="LAS SEVENTEEN-BINDING PROTEIN 5"/>
    <property type="match status" value="1"/>
</dbReference>
<dbReference type="InterPro" id="IPR008942">
    <property type="entry name" value="ENTH_VHS"/>
</dbReference>
<dbReference type="OrthoDB" id="10068368at2759"/>
<feature type="compositionally biased region" description="Low complexity" evidence="2">
    <location>
        <begin position="343"/>
        <end position="352"/>
    </location>
</feature>
<feature type="compositionally biased region" description="Basic and acidic residues" evidence="2">
    <location>
        <begin position="159"/>
        <end position="168"/>
    </location>
</feature>
<dbReference type="SMART" id="SM00288">
    <property type="entry name" value="VHS"/>
    <property type="match status" value="1"/>
</dbReference>
<feature type="compositionally biased region" description="Pro residues" evidence="2">
    <location>
        <begin position="372"/>
        <end position="385"/>
    </location>
</feature>
<dbReference type="PANTHER" id="PTHR47789">
    <property type="entry name" value="LAS SEVENTEEN-BINDING PROTEIN 5"/>
    <property type="match status" value="1"/>
</dbReference>
<dbReference type="InterPro" id="IPR038425">
    <property type="entry name" value="GAT_sf"/>
</dbReference>
<keyword evidence="5" id="KW-1185">Reference proteome</keyword>
<dbReference type="CDD" id="cd16980">
    <property type="entry name" value="VHS_Lsb5"/>
    <property type="match status" value="1"/>
</dbReference>
<comment type="subunit">
    <text evidence="1">Component of the ESCRT-0 complex composed of HSE1 and VPS27.</text>
</comment>
<dbReference type="GO" id="GO:0007034">
    <property type="term" value="P:vacuolar transport"/>
    <property type="evidence" value="ECO:0007669"/>
    <property type="project" value="UniProtKB-ARBA"/>
</dbReference>
<sequence length="442" mass="48882">MSHLVAVERLTSEQYDEDDLSGIPDLIEVIRLQGTGPTEAARAIRKKLKYGNVHRQLRALTILDGLIQNAGSRFQRVFADEPLLERLRVAGSDPVSDPEVRAKCKQLFAQWSVAYKDTPGMERVTALYRQLPQRKKPMPVRQQQSKVLQETEADVADDTNNRSDDPHGRSTSSHHTTKRTSLSVPSSSKPTTALSPTSSGPVSLSAAPNLLGKTKKDKKSKSKGTPFNLEKEKPQMLQSIAGASVASTNLTNALKLVNREQNRVSDDPEVMKRFEVCKQLRRQILRYIQFVESDDYLGGLIHANDELVNALMAFEILDKSIDDDSDSELEEGKHLSRIHAGGHHSPPSSPSRAPDHAFAGLHISNSDETSAPPKPPRPTSIPMPPASYIAAGKARQQEIESDQSDVSEEEEEEEEEEDNPFGDKNAAATPMVEPKAYTWKEV</sequence>
<evidence type="ECO:0000313" key="4">
    <source>
        <dbReference type="EMBL" id="KKY24369.1"/>
    </source>
</evidence>
<dbReference type="Proteomes" id="UP000053317">
    <property type="component" value="Unassembled WGS sequence"/>
</dbReference>
<protein>
    <submittedName>
        <fullName evidence="4">Putative vhs domain-containing protein</fullName>
    </submittedName>
</protein>
<dbReference type="GO" id="GO:0051666">
    <property type="term" value="P:actin cortical patch localization"/>
    <property type="evidence" value="ECO:0007669"/>
    <property type="project" value="TreeGrafter"/>
</dbReference>
<dbReference type="SUPFAM" id="SSF89009">
    <property type="entry name" value="GAT-like domain"/>
    <property type="match status" value="1"/>
</dbReference>
<organism evidence="4 5">
    <name type="scientific">Phaeomoniella chlamydospora</name>
    <name type="common">Phaeoacremonium chlamydosporum</name>
    <dbReference type="NCBI Taxonomy" id="158046"/>
    <lineage>
        <taxon>Eukaryota</taxon>
        <taxon>Fungi</taxon>
        <taxon>Dikarya</taxon>
        <taxon>Ascomycota</taxon>
        <taxon>Pezizomycotina</taxon>
        <taxon>Eurotiomycetes</taxon>
        <taxon>Chaetothyriomycetidae</taxon>
        <taxon>Phaeomoniellales</taxon>
        <taxon>Phaeomoniellaceae</taxon>
        <taxon>Phaeomoniella</taxon>
    </lineage>
</organism>
<dbReference type="SUPFAM" id="SSF48464">
    <property type="entry name" value="ENTH/VHS domain"/>
    <property type="match status" value="1"/>
</dbReference>
<name>A0A0G2EQ22_PHACM</name>
<dbReference type="Gene3D" id="1.25.40.90">
    <property type="match status" value="1"/>
</dbReference>
<evidence type="ECO:0000313" key="5">
    <source>
        <dbReference type="Proteomes" id="UP000053317"/>
    </source>
</evidence>